<organism evidence="1 2">
    <name type="scientific">Coccomyxa subellipsoidea (strain C-169)</name>
    <name type="common">Green microalga</name>
    <dbReference type="NCBI Taxonomy" id="574566"/>
    <lineage>
        <taxon>Eukaryota</taxon>
        <taxon>Viridiplantae</taxon>
        <taxon>Chlorophyta</taxon>
        <taxon>core chlorophytes</taxon>
        <taxon>Trebouxiophyceae</taxon>
        <taxon>Trebouxiophyceae incertae sedis</taxon>
        <taxon>Coccomyxaceae</taxon>
        <taxon>Coccomyxa</taxon>
        <taxon>Coccomyxa subellipsoidea</taxon>
    </lineage>
</organism>
<dbReference type="GeneID" id="17041067"/>
<evidence type="ECO:0000313" key="2">
    <source>
        <dbReference type="Proteomes" id="UP000007264"/>
    </source>
</evidence>
<accession>I0YXG0</accession>
<comment type="caution">
    <text evidence="1">The sequence shown here is derived from an EMBL/GenBank/DDBJ whole genome shotgun (WGS) entry which is preliminary data.</text>
</comment>
<name>I0YXG0_COCSC</name>
<evidence type="ECO:0000313" key="1">
    <source>
        <dbReference type="EMBL" id="EIE23079.1"/>
    </source>
</evidence>
<reference evidence="1 2" key="1">
    <citation type="journal article" date="2012" name="Genome Biol.">
        <title>The genome of the polar eukaryotic microalga coccomyxa subellipsoidea reveals traits of cold adaptation.</title>
        <authorList>
            <person name="Blanc G."/>
            <person name="Agarkova I."/>
            <person name="Grimwood J."/>
            <person name="Kuo A."/>
            <person name="Brueggeman A."/>
            <person name="Dunigan D."/>
            <person name="Gurnon J."/>
            <person name="Ladunga I."/>
            <person name="Lindquist E."/>
            <person name="Lucas S."/>
            <person name="Pangilinan J."/>
            <person name="Proschold T."/>
            <person name="Salamov A."/>
            <person name="Schmutz J."/>
            <person name="Weeks D."/>
            <person name="Yamada T."/>
            <person name="Claverie J.M."/>
            <person name="Grigoriev I."/>
            <person name="Van Etten J."/>
            <person name="Lomsadze A."/>
            <person name="Borodovsky M."/>
        </authorList>
    </citation>
    <scope>NUCLEOTIDE SEQUENCE [LARGE SCALE GENOMIC DNA]</scope>
    <source>
        <strain evidence="1 2">C-169</strain>
    </source>
</reference>
<dbReference type="RefSeq" id="XP_005647623.1">
    <property type="nucleotide sequence ID" value="XM_005647566.1"/>
</dbReference>
<dbReference type="Proteomes" id="UP000007264">
    <property type="component" value="Unassembled WGS sequence"/>
</dbReference>
<sequence>MSISHLHLSEYEASALCMLGSLQQIASSSVADILDTTDLDVCRRVLVPMPNEASTSVCRR</sequence>
<keyword evidence="2" id="KW-1185">Reference proteome</keyword>
<dbReference type="AlphaFoldDB" id="I0YXG0"/>
<gene>
    <name evidence="1" type="ORF">COCSUDRAFT_33236</name>
</gene>
<protein>
    <submittedName>
        <fullName evidence="1">Uncharacterized protein</fullName>
    </submittedName>
</protein>
<dbReference type="EMBL" id="AGSI01000008">
    <property type="protein sequence ID" value="EIE23079.1"/>
    <property type="molecule type" value="Genomic_DNA"/>
</dbReference>
<dbReference type="KEGG" id="csl:COCSUDRAFT_33236"/>
<proteinExistence type="predicted"/>